<feature type="transmembrane region" description="Helical" evidence="6">
    <location>
        <begin position="411"/>
        <end position="431"/>
    </location>
</feature>
<feature type="transmembrane region" description="Helical" evidence="6">
    <location>
        <begin position="351"/>
        <end position="375"/>
    </location>
</feature>
<feature type="domain" description="Metallo-beta-lactamase" evidence="7">
    <location>
        <begin position="507"/>
        <end position="709"/>
    </location>
</feature>
<dbReference type="NCBIfam" id="TIGR00361">
    <property type="entry name" value="ComEC_Rec2"/>
    <property type="match status" value="1"/>
</dbReference>
<feature type="transmembrane region" description="Helical" evidence="6">
    <location>
        <begin position="260"/>
        <end position="277"/>
    </location>
</feature>
<keyword evidence="5 6" id="KW-0472">Membrane</keyword>
<proteinExistence type="predicted"/>
<dbReference type="Proteomes" id="UP001597502">
    <property type="component" value="Unassembled WGS sequence"/>
</dbReference>
<keyword evidence="9" id="KW-1185">Reference proteome</keyword>
<dbReference type="InterPro" id="IPR052159">
    <property type="entry name" value="Competence_DNA_uptake"/>
</dbReference>
<feature type="transmembrane region" description="Helical" evidence="6">
    <location>
        <begin position="12"/>
        <end position="38"/>
    </location>
</feature>
<dbReference type="PANTHER" id="PTHR30619">
    <property type="entry name" value="DNA INTERNALIZATION/COMPETENCE PROTEIN COMEC/REC2"/>
    <property type="match status" value="1"/>
</dbReference>
<comment type="caution">
    <text evidence="8">The sequence shown here is derived from an EMBL/GenBank/DDBJ whole genome shotgun (WGS) entry which is preliminary data.</text>
</comment>
<feature type="transmembrane region" description="Helical" evidence="6">
    <location>
        <begin position="227"/>
        <end position="248"/>
    </location>
</feature>
<evidence type="ECO:0000256" key="2">
    <source>
        <dbReference type="ARBA" id="ARBA00022475"/>
    </source>
</evidence>
<dbReference type="InterPro" id="IPR036866">
    <property type="entry name" value="RibonucZ/Hydroxyglut_hydro"/>
</dbReference>
<keyword evidence="2" id="KW-1003">Cell membrane</keyword>
<gene>
    <name evidence="8" type="ORF">ACFSUO_00555</name>
</gene>
<protein>
    <submittedName>
        <fullName evidence="8">DNA internalization-related competence protein ComEC/Rec2</fullName>
    </submittedName>
</protein>
<evidence type="ECO:0000256" key="5">
    <source>
        <dbReference type="ARBA" id="ARBA00023136"/>
    </source>
</evidence>
<feature type="transmembrane region" description="Helical" evidence="6">
    <location>
        <begin position="474"/>
        <end position="494"/>
    </location>
</feature>
<dbReference type="Pfam" id="PF03772">
    <property type="entry name" value="Competence"/>
    <property type="match status" value="1"/>
</dbReference>
<evidence type="ECO:0000256" key="3">
    <source>
        <dbReference type="ARBA" id="ARBA00022692"/>
    </source>
</evidence>
<dbReference type="SMART" id="SM00849">
    <property type="entry name" value="Lactamase_B"/>
    <property type="match status" value="1"/>
</dbReference>
<feature type="transmembrane region" description="Helical" evidence="6">
    <location>
        <begin position="321"/>
        <end position="339"/>
    </location>
</feature>
<name>A0ABW5V2J0_9BACI</name>
<dbReference type="CDD" id="cd07731">
    <property type="entry name" value="ComA-like_MBL-fold"/>
    <property type="match status" value="1"/>
</dbReference>
<comment type="subcellular location">
    <subcellularLocation>
        <location evidence="1">Cell membrane</location>
        <topology evidence="1">Multi-pass membrane protein</topology>
    </subcellularLocation>
</comment>
<evidence type="ECO:0000313" key="8">
    <source>
        <dbReference type="EMBL" id="MFD2759478.1"/>
    </source>
</evidence>
<dbReference type="Pfam" id="PF00753">
    <property type="entry name" value="Lactamase_B"/>
    <property type="match status" value="1"/>
</dbReference>
<evidence type="ECO:0000256" key="4">
    <source>
        <dbReference type="ARBA" id="ARBA00022989"/>
    </source>
</evidence>
<dbReference type="InterPro" id="IPR004797">
    <property type="entry name" value="Competence_ComEC/Rec2"/>
</dbReference>
<dbReference type="InterPro" id="IPR004477">
    <property type="entry name" value="ComEC_N"/>
</dbReference>
<evidence type="ECO:0000256" key="1">
    <source>
        <dbReference type="ARBA" id="ARBA00004651"/>
    </source>
</evidence>
<reference evidence="9" key="1">
    <citation type="journal article" date="2019" name="Int. J. Syst. Evol. Microbiol.">
        <title>The Global Catalogue of Microorganisms (GCM) 10K type strain sequencing project: providing services to taxonomists for standard genome sequencing and annotation.</title>
        <authorList>
            <consortium name="The Broad Institute Genomics Platform"/>
            <consortium name="The Broad Institute Genome Sequencing Center for Infectious Disease"/>
            <person name="Wu L."/>
            <person name="Ma J."/>
        </authorList>
    </citation>
    <scope>NUCLEOTIDE SEQUENCE [LARGE SCALE GENOMIC DNA]</scope>
    <source>
        <strain evidence="9">TISTR 1535</strain>
    </source>
</reference>
<feature type="transmembrane region" description="Helical" evidence="6">
    <location>
        <begin position="443"/>
        <end position="462"/>
    </location>
</feature>
<feature type="transmembrane region" description="Helical" evidence="6">
    <location>
        <begin position="297"/>
        <end position="315"/>
    </location>
</feature>
<evidence type="ECO:0000256" key="6">
    <source>
        <dbReference type="SAM" id="Phobius"/>
    </source>
</evidence>
<dbReference type="PANTHER" id="PTHR30619:SF1">
    <property type="entry name" value="RECOMBINATION PROTEIN 2"/>
    <property type="match status" value="1"/>
</dbReference>
<dbReference type="InterPro" id="IPR025405">
    <property type="entry name" value="DUF4131"/>
</dbReference>
<dbReference type="RefSeq" id="WP_382389991.1">
    <property type="nucleotide sequence ID" value="NZ_JBHUNA010000001.1"/>
</dbReference>
<dbReference type="NCBIfam" id="TIGR00360">
    <property type="entry name" value="ComEC_N-term"/>
    <property type="match status" value="1"/>
</dbReference>
<keyword evidence="4 6" id="KW-1133">Transmembrane helix</keyword>
<evidence type="ECO:0000313" key="9">
    <source>
        <dbReference type="Proteomes" id="UP001597502"/>
    </source>
</evidence>
<keyword evidence="3 6" id="KW-0812">Transmembrane</keyword>
<dbReference type="EMBL" id="JBHUNA010000001">
    <property type="protein sequence ID" value="MFD2759478.1"/>
    <property type="molecule type" value="Genomic_DNA"/>
</dbReference>
<feature type="transmembrane region" description="Helical" evidence="6">
    <location>
        <begin position="381"/>
        <end position="404"/>
    </location>
</feature>
<dbReference type="Gene3D" id="3.60.15.10">
    <property type="entry name" value="Ribonuclease Z/Hydroxyacylglutathione hydrolase-like"/>
    <property type="match status" value="1"/>
</dbReference>
<dbReference type="InterPro" id="IPR035681">
    <property type="entry name" value="ComA-like_MBL"/>
</dbReference>
<sequence>MRGYWHLPALGMVTSFLAITLNQGWLIGLFFCWTAWLYVRKRLGKLPIIVSLAATLFSLFYLPSLETPAPDIPYNGNQTITGLVTSPVHESEAKIEFTLTDDLTGIDFLVTYFGEKREGLHLKHGASCRIDGTPELPEPGKNPGQFDFRHYLASQGIHYQIVLNSPEAATCTGSSSMQHLYQLRSDLIDYVRQKVSPQTAAWLNALVLGDDSQISDDTKQIFQRWNLTHLLAISGLHVGLVVGFIYLFLVKYAGVTKHKAQWSVMIFLPVYALLAGGEPSVWRASAMVVLFIAAGKLKWKCSALDVLSIVFIVLICLDRYIVYQVGFQLSFCVTFGLLLSKDWLLQTSSSFFSILKISFISQMMILPLQVTYFFTFQPLSILFNVVVVPYFTLFVIPLMFAILLLAPAAGFLLPLLEVLFVRIHNLFILFIQFIDQVAHEPLVIGAFPLASVALYYIIFVTFMMKVEAERRKEAFIWGCSLVLLLFMIVIRPYLSPDGKVTMLDIGQGDAIVVELPYRESVILIDAGAKLSFDTDKPSEGVYKQIIRPYLLSQGINEIDAIFISHGDLDHMGSLPFIAEDLPVHHVIVSPYYTFRRSVFDTITDAGAEIVRAGSGDALTVGDQVFKVLSPNTDHGTPNENSLVLYAEFGGKTWLFTGDVDDGIEKNIISNYSGLNADVLKVAHHGSDTSSDPAFLQKIKPAYGLISVGENNMYGHPHEQVLRSLAEEDVMVFRTDEQGAVQYHFRGRRGTFSTYLP</sequence>
<dbReference type="Pfam" id="PF13567">
    <property type="entry name" value="DUF4131"/>
    <property type="match status" value="1"/>
</dbReference>
<evidence type="ECO:0000259" key="7">
    <source>
        <dbReference type="SMART" id="SM00849"/>
    </source>
</evidence>
<dbReference type="InterPro" id="IPR001279">
    <property type="entry name" value="Metallo-B-lactamas"/>
</dbReference>
<organism evidence="8 9">
    <name type="scientific">Lentibacillus juripiscarius</name>
    <dbReference type="NCBI Taxonomy" id="257446"/>
    <lineage>
        <taxon>Bacteria</taxon>
        <taxon>Bacillati</taxon>
        <taxon>Bacillota</taxon>
        <taxon>Bacilli</taxon>
        <taxon>Bacillales</taxon>
        <taxon>Bacillaceae</taxon>
        <taxon>Lentibacillus</taxon>
    </lineage>
</organism>
<accession>A0ABW5V2J0</accession>
<dbReference type="SUPFAM" id="SSF56281">
    <property type="entry name" value="Metallo-hydrolase/oxidoreductase"/>
    <property type="match status" value="1"/>
</dbReference>